<evidence type="ECO:0000256" key="2">
    <source>
        <dbReference type="ARBA" id="ARBA00022490"/>
    </source>
</evidence>
<keyword evidence="9" id="KW-0511">Multifunctional enzyme</keyword>
<dbReference type="HAMAP" id="MF_01815">
    <property type="entry name" value="FabH"/>
    <property type="match status" value="1"/>
</dbReference>
<comment type="subunit">
    <text evidence="9">Homodimer.</text>
</comment>
<dbReference type="GO" id="GO:0044550">
    <property type="term" value="P:secondary metabolite biosynthetic process"/>
    <property type="evidence" value="ECO:0007669"/>
    <property type="project" value="TreeGrafter"/>
</dbReference>
<dbReference type="UniPathway" id="UPA00094"/>
<accession>A0A1H8NQF8</accession>
<evidence type="ECO:0000256" key="1">
    <source>
        <dbReference type="ARBA" id="ARBA00008642"/>
    </source>
</evidence>
<comment type="domain">
    <text evidence="9">The last Arg residue of the ACP-binding site is essential for the weak association between ACP/AcpP and FabH.</text>
</comment>
<feature type="active site" evidence="9">
    <location>
        <position position="287"/>
    </location>
</feature>
<dbReference type="Pfam" id="PF08545">
    <property type="entry name" value="ACP_syn_III"/>
    <property type="match status" value="1"/>
</dbReference>
<evidence type="ECO:0000259" key="12">
    <source>
        <dbReference type="Pfam" id="PF08545"/>
    </source>
</evidence>
<feature type="region of interest" description="ACP-binding" evidence="9">
    <location>
        <begin position="288"/>
        <end position="292"/>
    </location>
</feature>
<name>A0A1H8NQF8_9ACTN</name>
<sequence>MHPGTPAPKRPPAAAGEPPRARIHARKAPMKAEFAPPAGAPYTRILGVGAYRPRRVVDNTEVCRHIDSSDEWIRSRTGIVSRRWAEPDETLGVMAEQAASKAIAAAGLTPGDITCVIAATFTHLMQTPAIATEIAHRIGATGAPGFDVSAGCAGFVHGVVLASDAVRARGGHVLVVGVERMSDILDLTDRSTAFIFGDGAGAVVVGPSETPGIGPVVWGADGSQADAIRQSVPWDTLKKDPGHPFPALRQDGQRVFRWAVYEMSKVAGQALRAAGVAPEELDAFIPHQANVRIIDSMTRAMGLPAHVTVAKDIVTSGNTSGASIPMAMDQVLSSGAAVSGGTALLLGYGAGLSYAAVTAVLP</sequence>
<dbReference type="PANTHER" id="PTHR34069">
    <property type="entry name" value="3-OXOACYL-[ACYL-CARRIER-PROTEIN] SYNTHASE 3"/>
    <property type="match status" value="1"/>
</dbReference>
<comment type="catalytic activity">
    <reaction evidence="9">
        <text>malonyl-[ACP] + acetyl-CoA + H(+) = 3-oxobutanoyl-[ACP] + CO2 + CoA</text>
        <dbReference type="Rhea" id="RHEA:12080"/>
        <dbReference type="Rhea" id="RHEA-COMP:9623"/>
        <dbReference type="Rhea" id="RHEA-COMP:9625"/>
        <dbReference type="ChEBI" id="CHEBI:15378"/>
        <dbReference type="ChEBI" id="CHEBI:16526"/>
        <dbReference type="ChEBI" id="CHEBI:57287"/>
        <dbReference type="ChEBI" id="CHEBI:57288"/>
        <dbReference type="ChEBI" id="CHEBI:78449"/>
        <dbReference type="ChEBI" id="CHEBI:78450"/>
        <dbReference type="EC" id="2.3.1.180"/>
    </reaction>
</comment>
<comment type="pathway">
    <text evidence="9">Lipid metabolism; fatty acid biosynthesis.</text>
</comment>
<reference evidence="13 14" key="1">
    <citation type="submission" date="2016-10" db="EMBL/GenBank/DDBJ databases">
        <authorList>
            <person name="de Groot N.N."/>
        </authorList>
    </citation>
    <scope>NUCLEOTIDE SEQUENCE [LARGE SCALE GENOMIC DNA]</scope>
    <source>
        <strain evidence="13 14">CGMCC 4.2026</strain>
    </source>
</reference>
<dbReference type="GO" id="GO:0004315">
    <property type="term" value="F:3-oxoacyl-[acyl-carrier-protein] synthase activity"/>
    <property type="evidence" value="ECO:0007669"/>
    <property type="project" value="InterPro"/>
</dbReference>
<dbReference type="InterPro" id="IPR004655">
    <property type="entry name" value="FabH"/>
</dbReference>
<keyword evidence="14" id="KW-1185">Reference proteome</keyword>
<feature type="region of interest" description="Disordered" evidence="10">
    <location>
        <begin position="1"/>
        <end position="30"/>
    </location>
</feature>
<comment type="similarity">
    <text evidence="1 9">Belongs to the thiolase-like superfamily. FabH family.</text>
</comment>
<evidence type="ECO:0000313" key="14">
    <source>
        <dbReference type="Proteomes" id="UP000181951"/>
    </source>
</evidence>
<dbReference type="SUPFAM" id="SSF53901">
    <property type="entry name" value="Thiolase-like"/>
    <property type="match status" value="1"/>
</dbReference>
<keyword evidence="7 9" id="KW-0275">Fatty acid biosynthesis</keyword>
<dbReference type="InterPro" id="IPR013747">
    <property type="entry name" value="ACP_syn_III_C"/>
</dbReference>
<keyword evidence="5 9" id="KW-0276">Fatty acid metabolism</keyword>
<evidence type="ECO:0000313" key="13">
    <source>
        <dbReference type="EMBL" id="SEO31810.1"/>
    </source>
</evidence>
<evidence type="ECO:0000256" key="7">
    <source>
        <dbReference type="ARBA" id="ARBA00023160"/>
    </source>
</evidence>
<dbReference type="AlphaFoldDB" id="A0A1H8NQF8"/>
<feature type="domain" description="Beta-ketoacyl-[acyl-carrier-protein] synthase III N-terminal" evidence="12">
    <location>
        <begin position="146"/>
        <end position="222"/>
    </location>
</feature>
<dbReference type="CDD" id="cd00830">
    <property type="entry name" value="KAS_III"/>
    <property type="match status" value="1"/>
</dbReference>
<dbReference type="Proteomes" id="UP000181951">
    <property type="component" value="Unassembled WGS sequence"/>
</dbReference>
<dbReference type="STRING" id="310780.SAMN05216267_102328"/>
<feature type="domain" description="Beta-ketoacyl-[acyl-carrier-protein] synthase III C-terminal" evidence="11">
    <location>
        <begin position="271"/>
        <end position="358"/>
    </location>
</feature>
<gene>
    <name evidence="9" type="primary">fabH</name>
    <name evidence="13" type="ORF">SAMN05216267_102328</name>
</gene>
<evidence type="ECO:0000256" key="3">
    <source>
        <dbReference type="ARBA" id="ARBA00022516"/>
    </source>
</evidence>
<dbReference type="Gene3D" id="3.40.47.10">
    <property type="match status" value="2"/>
</dbReference>
<dbReference type="GO" id="GO:0005737">
    <property type="term" value="C:cytoplasm"/>
    <property type="evidence" value="ECO:0007669"/>
    <property type="project" value="UniProtKB-SubCell"/>
</dbReference>
<dbReference type="InterPro" id="IPR016039">
    <property type="entry name" value="Thiolase-like"/>
</dbReference>
<evidence type="ECO:0000256" key="8">
    <source>
        <dbReference type="ARBA" id="ARBA00023315"/>
    </source>
</evidence>
<proteinExistence type="inferred from homology"/>
<keyword evidence="3 9" id="KW-0444">Lipid biosynthesis</keyword>
<keyword evidence="4 9" id="KW-0808">Transferase</keyword>
<dbReference type="Pfam" id="PF08541">
    <property type="entry name" value="ACP_syn_III_C"/>
    <property type="match status" value="1"/>
</dbReference>
<keyword evidence="8 9" id="KW-0012">Acyltransferase</keyword>
<feature type="active site" evidence="9">
    <location>
        <position position="318"/>
    </location>
</feature>
<dbReference type="PANTHER" id="PTHR34069:SF2">
    <property type="entry name" value="BETA-KETOACYL-[ACYL-CARRIER-PROTEIN] SYNTHASE III"/>
    <property type="match status" value="1"/>
</dbReference>
<dbReference type="NCBIfam" id="NF006829">
    <property type="entry name" value="PRK09352.1"/>
    <property type="match status" value="1"/>
</dbReference>
<dbReference type="GO" id="GO:0033818">
    <property type="term" value="F:beta-ketoacyl-acyl-carrier-protein synthase III activity"/>
    <property type="evidence" value="ECO:0007669"/>
    <property type="project" value="UniProtKB-UniRule"/>
</dbReference>
<dbReference type="InterPro" id="IPR013751">
    <property type="entry name" value="ACP_syn_III_N"/>
</dbReference>
<comment type="function">
    <text evidence="9">Catalyzes the condensation reaction of fatty acid synthesis by the addition to an acyl acceptor of two carbons from malonyl-ACP. Catalyzes the first condensation reaction which initiates fatty acid synthesis and may therefore play a role in governing the total rate of fatty acid production. Possesses both acetoacetyl-ACP synthase and acetyl transacylase activities. Its substrate specificity determines the biosynthesis of branched-chain and/or straight-chain of fatty acids.</text>
</comment>
<protein>
    <recommendedName>
        <fullName evidence="9">Beta-ketoacyl-[acyl-carrier-protein] synthase III</fullName>
        <shortName evidence="9">Beta-ketoacyl-ACP synthase III</shortName>
        <shortName evidence="9">KAS III</shortName>
        <ecNumber evidence="9">2.3.1.180</ecNumber>
    </recommendedName>
    <alternativeName>
        <fullName evidence="9">3-oxoacyl-[acyl-carrier-protein] synthase 3</fullName>
    </alternativeName>
    <alternativeName>
        <fullName evidence="9">3-oxoacyl-[acyl-carrier-protein] synthase III</fullName>
    </alternativeName>
</protein>
<keyword evidence="6 9" id="KW-0443">Lipid metabolism</keyword>
<evidence type="ECO:0000256" key="10">
    <source>
        <dbReference type="SAM" id="MobiDB-lite"/>
    </source>
</evidence>
<evidence type="ECO:0000259" key="11">
    <source>
        <dbReference type="Pfam" id="PF08541"/>
    </source>
</evidence>
<evidence type="ECO:0000256" key="5">
    <source>
        <dbReference type="ARBA" id="ARBA00022832"/>
    </source>
</evidence>
<dbReference type="NCBIfam" id="TIGR00747">
    <property type="entry name" value="fabH"/>
    <property type="match status" value="1"/>
</dbReference>
<evidence type="ECO:0000256" key="6">
    <source>
        <dbReference type="ARBA" id="ARBA00023098"/>
    </source>
</evidence>
<dbReference type="GO" id="GO:0006633">
    <property type="term" value="P:fatty acid biosynthetic process"/>
    <property type="evidence" value="ECO:0007669"/>
    <property type="project" value="UniProtKB-UniRule"/>
</dbReference>
<feature type="compositionally biased region" description="Pro residues" evidence="10">
    <location>
        <begin position="1"/>
        <end position="11"/>
    </location>
</feature>
<feature type="active site" evidence="9">
    <location>
        <position position="152"/>
    </location>
</feature>
<dbReference type="EC" id="2.3.1.180" evidence="9"/>
<comment type="subcellular location">
    <subcellularLocation>
        <location evidence="9">Cytoplasm</location>
    </subcellularLocation>
</comment>
<organism evidence="13 14">
    <name type="scientific">Actinacidiphila rubida</name>
    <dbReference type="NCBI Taxonomy" id="310780"/>
    <lineage>
        <taxon>Bacteria</taxon>
        <taxon>Bacillati</taxon>
        <taxon>Actinomycetota</taxon>
        <taxon>Actinomycetes</taxon>
        <taxon>Kitasatosporales</taxon>
        <taxon>Streptomycetaceae</taxon>
        <taxon>Actinacidiphila</taxon>
    </lineage>
</organism>
<evidence type="ECO:0000256" key="9">
    <source>
        <dbReference type="HAMAP-Rule" id="MF_01815"/>
    </source>
</evidence>
<evidence type="ECO:0000256" key="4">
    <source>
        <dbReference type="ARBA" id="ARBA00022679"/>
    </source>
</evidence>
<keyword evidence="2 9" id="KW-0963">Cytoplasm</keyword>
<dbReference type="EMBL" id="FODD01000023">
    <property type="protein sequence ID" value="SEO31810.1"/>
    <property type="molecule type" value="Genomic_DNA"/>
</dbReference>